<dbReference type="NCBIfam" id="NF033711">
    <property type="entry name" value="T9SS_PorQ"/>
    <property type="match status" value="1"/>
</dbReference>
<reference evidence="1" key="1">
    <citation type="submission" date="2022-01" db="EMBL/GenBank/DDBJ databases">
        <authorList>
            <person name="Jo J.-H."/>
            <person name="Im W.-T."/>
        </authorList>
    </citation>
    <scope>NUCLEOTIDE SEQUENCE</scope>
    <source>
        <strain evidence="1">NA20</strain>
    </source>
</reference>
<keyword evidence="2" id="KW-1185">Reference proteome</keyword>
<protein>
    <submittedName>
        <fullName evidence="1">Type IX secretion system protein PorQ</fullName>
    </submittedName>
</protein>
<dbReference type="EMBL" id="JAKLTR010000009">
    <property type="protein sequence ID" value="MCG2615660.1"/>
    <property type="molecule type" value="Genomic_DNA"/>
</dbReference>
<gene>
    <name evidence="1" type="primary">porQ</name>
    <name evidence="1" type="ORF">LZZ85_15270</name>
</gene>
<organism evidence="1 2">
    <name type="scientific">Terrimonas ginsenosidimutans</name>
    <dbReference type="NCBI Taxonomy" id="2908004"/>
    <lineage>
        <taxon>Bacteria</taxon>
        <taxon>Pseudomonadati</taxon>
        <taxon>Bacteroidota</taxon>
        <taxon>Chitinophagia</taxon>
        <taxon>Chitinophagales</taxon>
        <taxon>Chitinophagaceae</taxon>
        <taxon>Terrimonas</taxon>
    </lineage>
</organism>
<name>A0ABS9KTN3_9BACT</name>
<proteinExistence type="predicted"/>
<evidence type="ECO:0000313" key="2">
    <source>
        <dbReference type="Proteomes" id="UP001165367"/>
    </source>
</evidence>
<dbReference type="RefSeq" id="WP_237873667.1">
    <property type="nucleotide sequence ID" value="NZ_JAKLTR010000009.1"/>
</dbReference>
<evidence type="ECO:0000313" key="1">
    <source>
        <dbReference type="EMBL" id="MCG2615660.1"/>
    </source>
</evidence>
<dbReference type="Proteomes" id="UP001165367">
    <property type="component" value="Unassembled WGS sequence"/>
</dbReference>
<accession>A0ABS9KTN3</accession>
<comment type="caution">
    <text evidence="1">The sequence shown here is derived from an EMBL/GenBank/DDBJ whole genome shotgun (WGS) entry which is preliminary data.</text>
</comment>
<sequence>MLLVNCLQAQTLGGNTVFNFLRLPNTPQLSALGGINVSAPSNDIGLAANNPALLTPAMHTQMNAAFNAFYDGISSSNLSLGYHHRQLNTTFLWGLNYLNYGDIQQTDPSGNLLGNFRPVDWTMQLSASRKYLERWQYGMALKFIHSGYGLYKASGLAADVGVAYSDTANSFSASVLAKNMGTQLKRYEGTDPADLPFDLQAGITKRLQNSPFGFSVTLHHLHQFDLAYNDTVFNNANGYSNSGSKFSFDNIFRHVVLAGNIYLGDKVELAFGYNYLRRKELNIGNAGNGLTGFSMGVSLVLNKLQVRYARSQYQNNTAYNQFGLNLSLNQYFGLGKWGEKIGW</sequence>
<dbReference type="NCBIfam" id="NF033709">
    <property type="entry name" value="PorV_fam"/>
    <property type="match status" value="1"/>
</dbReference>